<accession>A0A811L6W9</accession>
<evidence type="ECO:0000313" key="3">
    <source>
        <dbReference type="Proteomes" id="UP000614601"/>
    </source>
</evidence>
<reference evidence="2" key="1">
    <citation type="submission" date="2020-09" db="EMBL/GenBank/DDBJ databases">
        <authorList>
            <person name="Kikuchi T."/>
        </authorList>
    </citation>
    <scope>NUCLEOTIDE SEQUENCE</scope>
    <source>
        <strain evidence="2">SH1</strain>
    </source>
</reference>
<name>A0A811L6W9_9BILA</name>
<dbReference type="EMBL" id="CAJFDH010000005">
    <property type="protein sequence ID" value="CAD5223418.1"/>
    <property type="molecule type" value="Genomic_DNA"/>
</dbReference>
<dbReference type="EMBL" id="CAJFCW020000005">
    <property type="protein sequence ID" value="CAG9117807.1"/>
    <property type="molecule type" value="Genomic_DNA"/>
</dbReference>
<evidence type="ECO:0000313" key="2">
    <source>
        <dbReference type="EMBL" id="CAD5223418.1"/>
    </source>
</evidence>
<keyword evidence="3" id="KW-1185">Reference proteome</keyword>
<evidence type="ECO:0000256" key="1">
    <source>
        <dbReference type="SAM" id="MobiDB-lite"/>
    </source>
</evidence>
<proteinExistence type="predicted"/>
<protein>
    <submittedName>
        <fullName evidence="2">Uncharacterized protein</fullName>
    </submittedName>
</protein>
<feature type="compositionally biased region" description="Polar residues" evidence="1">
    <location>
        <begin position="157"/>
        <end position="168"/>
    </location>
</feature>
<dbReference type="OrthoDB" id="10508715at2759"/>
<dbReference type="AlphaFoldDB" id="A0A811L6W9"/>
<sequence length="306" mass="34158">MAQPTDTLQWLQLLQQQPQLQMLNNVNQVTNPSLTNLVNQDPLGALNTITTTASLENLAFKQPNVVNADYDQGLASREPSQIAATIMALQSQQTPQAMLPVTPPQVTLYHLLQQQQQQQAQQEMLNLLLANQNTNPTITVNDIQQFLQMQMQQLNNAGPSQIPATNGLQHIPQPAAQGKRASSTELPTNCRKRSGGNGSGDVTPPKKPMNNENSPSPPPQMRERSHTLPVRIVGHEKPKRKIDPFDPIQNAKYITNDPNSPYRHHPINQKRSKNAEIIADICRDFVEMVLKQSPDFNENGLWFAKN</sequence>
<feature type="region of interest" description="Disordered" evidence="1">
    <location>
        <begin position="157"/>
        <end position="225"/>
    </location>
</feature>
<comment type="caution">
    <text evidence="2">The sequence shown here is derived from an EMBL/GenBank/DDBJ whole genome shotgun (WGS) entry which is preliminary data.</text>
</comment>
<organism evidence="2 3">
    <name type="scientific">Bursaphelenchus okinawaensis</name>
    <dbReference type="NCBI Taxonomy" id="465554"/>
    <lineage>
        <taxon>Eukaryota</taxon>
        <taxon>Metazoa</taxon>
        <taxon>Ecdysozoa</taxon>
        <taxon>Nematoda</taxon>
        <taxon>Chromadorea</taxon>
        <taxon>Rhabditida</taxon>
        <taxon>Tylenchina</taxon>
        <taxon>Tylenchomorpha</taxon>
        <taxon>Aphelenchoidea</taxon>
        <taxon>Aphelenchoididae</taxon>
        <taxon>Bursaphelenchus</taxon>
    </lineage>
</organism>
<gene>
    <name evidence="2" type="ORF">BOKJ2_LOCUS10188</name>
</gene>
<dbReference type="Proteomes" id="UP000614601">
    <property type="component" value="Unassembled WGS sequence"/>
</dbReference>
<dbReference type="Proteomes" id="UP000783686">
    <property type="component" value="Unassembled WGS sequence"/>
</dbReference>